<dbReference type="GO" id="GO:0000727">
    <property type="term" value="P:double-strand break repair via break-induced replication"/>
    <property type="evidence" value="ECO:0007669"/>
    <property type="project" value="TreeGrafter"/>
</dbReference>
<feature type="compositionally biased region" description="Low complexity" evidence="1">
    <location>
        <begin position="279"/>
        <end position="304"/>
    </location>
</feature>
<proteinExistence type="predicted"/>
<dbReference type="Gene3D" id="3.40.50.300">
    <property type="entry name" value="P-loop containing nucleotide triphosphate hydrolases"/>
    <property type="match status" value="1"/>
</dbReference>
<feature type="compositionally biased region" description="Low complexity" evidence="1">
    <location>
        <begin position="86"/>
        <end position="95"/>
    </location>
</feature>
<feature type="region of interest" description="Disordered" evidence="1">
    <location>
        <begin position="362"/>
        <end position="414"/>
    </location>
</feature>
<dbReference type="PANTHER" id="PTHR11630">
    <property type="entry name" value="DNA REPLICATION LICENSING FACTOR MCM FAMILY MEMBER"/>
    <property type="match status" value="1"/>
</dbReference>
<comment type="caution">
    <text evidence="2">The sequence shown here is derived from an EMBL/GenBank/DDBJ whole genome shotgun (WGS) entry which is preliminary data.</text>
</comment>
<feature type="region of interest" description="Disordered" evidence="1">
    <location>
        <begin position="1"/>
        <end position="146"/>
    </location>
</feature>
<accession>A0A9P5SN20</accession>
<evidence type="ECO:0000256" key="1">
    <source>
        <dbReference type="SAM" id="MobiDB-lite"/>
    </source>
</evidence>
<dbReference type="InterPro" id="IPR027417">
    <property type="entry name" value="P-loop_NTPase"/>
</dbReference>
<dbReference type="GO" id="GO:0017116">
    <property type="term" value="F:single-stranded DNA helicase activity"/>
    <property type="evidence" value="ECO:0007669"/>
    <property type="project" value="TreeGrafter"/>
</dbReference>
<feature type="compositionally biased region" description="Low complexity" evidence="1">
    <location>
        <begin position="37"/>
        <end position="47"/>
    </location>
</feature>
<feature type="compositionally biased region" description="Low complexity" evidence="1">
    <location>
        <begin position="61"/>
        <end position="70"/>
    </location>
</feature>
<dbReference type="GO" id="GO:0003677">
    <property type="term" value="F:DNA binding"/>
    <property type="evidence" value="ECO:0007669"/>
    <property type="project" value="InterPro"/>
</dbReference>
<organism evidence="2 3">
    <name type="scientific">Podila minutissima</name>
    <dbReference type="NCBI Taxonomy" id="64525"/>
    <lineage>
        <taxon>Eukaryota</taxon>
        <taxon>Fungi</taxon>
        <taxon>Fungi incertae sedis</taxon>
        <taxon>Mucoromycota</taxon>
        <taxon>Mortierellomycotina</taxon>
        <taxon>Mortierellomycetes</taxon>
        <taxon>Mortierellales</taxon>
        <taxon>Mortierellaceae</taxon>
        <taxon>Podila</taxon>
    </lineage>
</organism>
<keyword evidence="3" id="KW-1185">Reference proteome</keyword>
<dbReference type="GO" id="GO:0005634">
    <property type="term" value="C:nucleus"/>
    <property type="evidence" value="ECO:0007669"/>
    <property type="project" value="TreeGrafter"/>
</dbReference>
<evidence type="ECO:0000313" key="2">
    <source>
        <dbReference type="EMBL" id="KAF9332084.1"/>
    </source>
</evidence>
<feature type="compositionally biased region" description="Low complexity" evidence="1">
    <location>
        <begin position="367"/>
        <end position="382"/>
    </location>
</feature>
<reference evidence="2" key="1">
    <citation type="journal article" date="2020" name="Fungal Divers.">
        <title>Resolving the Mortierellaceae phylogeny through synthesis of multi-gene phylogenetics and phylogenomics.</title>
        <authorList>
            <person name="Vandepol N."/>
            <person name="Liber J."/>
            <person name="Desiro A."/>
            <person name="Na H."/>
            <person name="Kennedy M."/>
            <person name="Barry K."/>
            <person name="Grigoriev I.V."/>
            <person name="Miller A.N."/>
            <person name="O'Donnell K."/>
            <person name="Stajich J.E."/>
            <person name="Bonito G."/>
        </authorList>
    </citation>
    <scope>NUCLEOTIDE SEQUENCE</scope>
    <source>
        <strain evidence="2">NVP1</strain>
    </source>
</reference>
<feature type="compositionally biased region" description="Polar residues" evidence="1">
    <location>
        <begin position="115"/>
        <end position="137"/>
    </location>
</feature>
<gene>
    <name evidence="2" type="primary">MCMDC2</name>
    <name evidence="2" type="ORF">BG006_005060</name>
</gene>
<feature type="region of interest" description="Disordered" evidence="1">
    <location>
        <begin position="275"/>
        <end position="320"/>
    </location>
</feature>
<sequence length="1224" mass="136135">MDGEDDLMFDSPPYYHFEDEHSHRQYPNHQMQHHIQHQMQRQSRSQSFAGKSAGPDLPAMSSSTSSLSSSRHGRERDQEQVEEALRASLSTLLATGPRPKFKQRRNRPRKIYTVDNRSQRSSVPASPTHLYYSTNASPHLVPTNPDNMGDLSPHYFHGTLSPYSRDYDSASSDSEQVRQKKAYPRGILSTGESSYSRAHDHYYEIESSTLNSNDPPFSGSTTPYSPLYSQANKCTPGDHVTKTVLQGPSSLLAARYVSWSVKAQSILDHVSKDTASIDGHSSASSSASSSPHSSPSTSGASTPSRIRRKRCPIPEPHQGFFSRALDQRSLASHVSVSRVGMAGINCSPLHLGLRAGVMIRGSSPLRPTTSPMSPNTPSTTPPYQFSARCRQDEKENGSQVDIEQGSGASDDKENKRWYGQEIGLNLWQTTLGAAVLLGTGFGTGSMVKKQSEQSLDQFDADDQTTLEEPEGSTLLDAEVPSLAHESTLESSVRSLRERFLCIHPLAEKVKRRQERIFPARVHPADEHHLPPDPNQLPTQEKITDCKLENLSGSTVNRYSVLIVIDPMIILDGFPSLGNQLINDYNSILPDFHVACNGIVQSMLDGDTLLFSEQVRLRIRLQYLPSAAKEVHLPTFASALAVSQESKLRDKNIYTGFFSLWGFVSSVSLTESVIYSQVFLCMNRRCQNRNYLCFTPSSTSHRIIKRTEEQEFMETSTNATLLDVDLLCGHCGENMPESLQDRVYMNQQRLALDCVNESSFEGVFHNQITVVLKDDLAGTVVLGEEIQLLGNLTRVFPENSKGNAASRAYKTGILFEVNNVIRPHPPEHQMPECISSILENGVVPSHVYRKLKLALLLSAVSLEDGSEYQDQKTQPPIVPKDEVRPAIHVMVLMNGYDTIVPHLVHNLAAGKRSVRWDHGAEASRRPLFSVTKATETDQGAIEASILGRARDGTLLLSINKLDKKGRSDLTQVLNGDDIQIQRHGVTQALDLRCSCWAFYTQTSKVPSRSAPVRLDSFQEEQEMKGPANDVPMHELFDLVILQHETPGATEISKSIAMAVLEKSLAPDSASDLIGQNLTRDDFSHYIRMASKVRVRLSTSCYRLLQEYFQILRKGMATNHLQSVATMSTLLRIAACHAKLSFRTVADMDDALVSIIMVEETMAARFGMSRLGFVPLPDGEESIIRLYGDHVVIPTRETDDRDEGTDLPRMCPRSIDEERDEMLAKM</sequence>
<dbReference type="Proteomes" id="UP000696485">
    <property type="component" value="Unassembled WGS sequence"/>
</dbReference>
<dbReference type="PANTHER" id="PTHR11630:SF75">
    <property type="entry name" value="MINICHROMOSOME MAINTENANCE DOMAIN-CONTAINING PROTEIN 2"/>
    <property type="match status" value="1"/>
</dbReference>
<evidence type="ECO:0000313" key="3">
    <source>
        <dbReference type="Proteomes" id="UP000696485"/>
    </source>
</evidence>
<dbReference type="AlphaFoldDB" id="A0A9P5SN20"/>
<name>A0A9P5SN20_9FUNG</name>
<dbReference type="InterPro" id="IPR031327">
    <property type="entry name" value="MCM"/>
</dbReference>
<protein>
    <submittedName>
        <fullName evidence="2">Minichromosome maintenance domain-containing protein 2</fullName>
    </submittedName>
</protein>
<feature type="compositionally biased region" description="Basic residues" evidence="1">
    <location>
        <begin position="99"/>
        <end position="110"/>
    </location>
</feature>
<dbReference type="EMBL" id="JAAAUY010000283">
    <property type="protein sequence ID" value="KAF9332084.1"/>
    <property type="molecule type" value="Genomic_DNA"/>
</dbReference>
<dbReference type="GO" id="GO:0005524">
    <property type="term" value="F:ATP binding"/>
    <property type="evidence" value="ECO:0007669"/>
    <property type="project" value="InterPro"/>
</dbReference>
<feature type="compositionally biased region" description="Basic and acidic residues" evidence="1">
    <location>
        <begin position="72"/>
        <end position="85"/>
    </location>
</feature>